<dbReference type="AlphaFoldDB" id="A0A4Y7PWU0"/>
<reference evidence="2 3" key="1">
    <citation type="submission" date="2018-06" db="EMBL/GenBank/DDBJ databases">
        <title>A transcriptomic atlas of mushroom development highlights an independent origin of complex multicellularity.</title>
        <authorList>
            <consortium name="DOE Joint Genome Institute"/>
            <person name="Krizsan K."/>
            <person name="Almasi E."/>
            <person name="Merenyi Z."/>
            <person name="Sahu N."/>
            <person name="Viragh M."/>
            <person name="Koszo T."/>
            <person name="Mondo S."/>
            <person name="Kiss B."/>
            <person name="Balint B."/>
            <person name="Kues U."/>
            <person name="Barry K."/>
            <person name="Hegedus J.C."/>
            <person name="Henrissat B."/>
            <person name="Johnson J."/>
            <person name="Lipzen A."/>
            <person name="Ohm R."/>
            <person name="Nagy I."/>
            <person name="Pangilinan J."/>
            <person name="Yan J."/>
            <person name="Xiong Y."/>
            <person name="Grigoriev I.V."/>
            <person name="Hibbett D.S."/>
            <person name="Nagy L.G."/>
        </authorList>
    </citation>
    <scope>NUCLEOTIDE SEQUENCE [LARGE SCALE GENOMIC DNA]</scope>
    <source>
        <strain evidence="2 3">SZMC22713</strain>
    </source>
</reference>
<gene>
    <name evidence="2" type="ORF">BD410DRAFT_449259</name>
</gene>
<protein>
    <submittedName>
        <fullName evidence="2">Uncharacterized protein</fullName>
    </submittedName>
</protein>
<sequence>MPTRNTPSETLTRLSCSTRMYASSKLAAPRSRSPNATPVPTPSTTNKRLSSSIPALAGTRRTSAPLITRRNLPVSPSRLYEASGRRHCTSQTRSHRKKNPLLILGSHRCNHKGRSP</sequence>
<dbReference type="VEuPathDB" id="FungiDB:BD410DRAFT_449259"/>
<evidence type="ECO:0000313" key="3">
    <source>
        <dbReference type="Proteomes" id="UP000294933"/>
    </source>
</evidence>
<dbReference type="EMBL" id="ML170200">
    <property type="protein sequence ID" value="TDL19069.1"/>
    <property type="molecule type" value="Genomic_DNA"/>
</dbReference>
<organism evidence="2 3">
    <name type="scientific">Rickenella mellea</name>
    <dbReference type="NCBI Taxonomy" id="50990"/>
    <lineage>
        <taxon>Eukaryota</taxon>
        <taxon>Fungi</taxon>
        <taxon>Dikarya</taxon>
        <taxon>Basidiomycota</taxon>
        <taxon>Agaricomycotina</taxon>
        <taxon>Agaricomycetes</taxon>
        <taxon>Hymenochaetales</taxon>
        <taxon>Rickenellaceae</taxon>
        <taxon>Rickenella</taxon>
    </lineage>
</organism>
<evidence type="ECO:0000313" key="2">
    <source>
        <dbReference type="EMBL" id="TDL19069.1"/>
    </source>
</evidence>
<dbReference type="Proteomes" id="UP000294933">
    <property type="component" value="Unassembled WGS sequence"/>
</dbReference>
<evidence type="ECO:0000256" key="1">
    <source>
        <dbReference type="SAM" id="MobiDB-lite"/>
    </source>
</evidence>
<accession>A0A4Y7PWU0</accession>
<feature type="compositionally biased region" description="Basic residues" evidence="1">
    <location>
        <begin position="85"/>
        <end position="99"/>
    </location>
</feature>
<name>A0A4Y7PWU0_9AGAM</name>
<keyword evidence="3" id="KW-1185">Reference proteome</keyword>
<proteinExistence type="predicted"/>
<feature type="region of interest" description="Disordered" evidence="1">
    <location>
        <begin position="23"/>
        <end position="63"/>
    </location>
</feature>
<feature type="compositionally biased region" description="Polar residues" evidence="1">
    <location>
        <begin position="32"/>
        <end position="53"/>
    </location>
</feature>
<feature type="region of interest" description="Disordered" evidence="1">
    <location>
        <begin position="77"/>
        <end position="116"/>
    </location>
</feature>